<keyword evidence="3" id="KW-1185">Reference proteome</keyword>
<dbReference type="EMBL" id="BAAART010000090">
    <property type="protein sequence ID" value="GAA2242822.1"/>
    <property type="molecule type" value="Genomic_DNA"/>
</dbReference>
<evidence type="ECO:0000313" key="2">
    <source>
        <dbReference type="EMBL" id="GAA2242822.1"/>
    </source>
</evidence>
<protein>
    <submittedName>
        <fullName evidence="2">Uncharacterized protein</fullName>
    </submittedName>
</protein>
<dbReference type="Proteomes" id="UP001501474">
    <property type="component" value="Unassembled WGS sequence"/>
</dbReference>
<reference evidence="2 3" key="1">
    <citation type="journal article" date="2019" name="Int. J. Syst. Evol. Microbiol.">
        <title>The Global Catalogue of Microorganisms (GCM) 10K type strain sequencing project: providing services to taxonomists for standard genome sequencing and annotation.</title>
        <authorList>
            <consortium name="The Broad Institute Genomics Platform"/>
            <consortium name="The Broad Institute Genome Sequencing Center for Infectious Disease"/>
            <person name="Wu L."/>
            <person name="Ma J."/>
        </authorList>
    </citation>
    <scope>NUCLEOTIDE SEQUENCE [LARGE SCALE GENOMIC DNA]</scope>
    <source>
        <strain evidence="2 3">JCM 3053</strain>
    </source>
</reference>
<feature type="region of interest" description="Disordered" evidence="1">
    <location>
        <begin position="1"/>
        <end position="49"/>
    </location>
</feature>
<sequence>MGEETICEGPPPVRDRSSPGPSGGGLGPELHGVMAEGPGTGPEALPVTW</sequence>
<gene>
    <name evidence="2" type="ORF">GCM10010104_43720</name>
</gene>
<evidence type="ECO:0000256" key="1">
    <source>
        <dbReference type="SAM" id="MobiDB-lite"/>
    </source>
</evidence>
<proteinExistence type="predicted"/>
<accession>A0ABN3DVU0</accession>
<comment type="caution">
    <text evidence="2">The sequence shown here is derived from an EMBL/GenBank/DDBJ whole genome shotgun (WGS) entry which is preliminary data.</text>
</comment>
<dbReference type="RefSeq" id="WP_234749457.1">
    <property type="nucleotide sequence ID" value="NZ_BAAART010000090.1"/>
</dbReference>
<evidence type="ECO:0000313" key="3">
    <source>
        <dbReference type="Proteomes" id="UP001501474"/>
    </source>
</evidence>
<name>A0ABN3DVU0_9ACTN</name>
<organism evidence="2 3">
    <name type="scientific">Streptomyces indiaensis</name>
    <dbReference type="NCBI Taxonomy" id="284033"/>
    <lineage>
        <taxon>Bacteria</taxon>
        <taxon>Bacillati</taxon>
        <taxon>Actinomycetota</taxon>
        <taxon>Actinomycetes</taxon>
        <taxon>Kitasatosporales</taxon>
        <taxon>Streptomycetaceae</taxon>
        <taxon>Streptomyces</taxon>
    </lineage>
</organism>